<protein>
    <submittedName>
        <fullName evidence="2">Uncharacterized protein</fullName>
    </submittedName>
</protein>
<keyword evidence="1" id="KW-0812">Transmembrane</keyword>
<feature type="transmembrane region" description="Helical" evidence="1">
    <location>
        <begin position="76"/>
        <end position="98"/>
    </location>
</feature>
<keyword evidence="1" id="KW-1133">Transmembrane helix</keyword>
<dbReference type="EMBL" id="LCDG01000003">
    <property type="protein sequence ID" value="KKS48091.1"/>
    <property type="molecule type" value="Genomic_DNA"/>
</dbReference>
<gene>
    <name evidence="2" type="ORF">UV12_C0003G0050</name>
</gene>
<dbReference type="Proteomes" id="UP000034704">
    <property type="component" value="Unassembled WGS sequence"/>
</dbReference>
<name>A0A0G1BPB0_9BACT</name>
<sequence length="100" mass="10963">MTENPIINALSATLYITIVALGMFYTEKTPEPVAPVLVGIAMLSLFVLSAGVMAYIFFYQPVQLLIEGKKAESLNLFLKTIGTFAIITLTLFSILFIISK</sequence>
<organism evidence="2 3">
    <name type="scientific">Candidatus Nomurabacteria bacterium GW2011_GWC2_42_20</name>
    <dbReference type="NCBI Taxonomy" id="1618756"/>
    <lineage>
        <taxon>Bacteria</taxon>
        <taxon>Candidatus Nomuraibacteriota</taxon>
    </lineage>
</organism>
<feature type="transmembrane region" description="Helical" evidence="1">
    <location>
        <begin position="33"/>
        <end position="56"/>
    </location>
</feature>
<proteinExistence type="predicted"/>
<evidence type="ECO:0000313" key="3">
    <source>
        <dbReference type="Proteomes" id="UP000034704"/>
    </source>
</evidence>
<dbReference type="AlphaFoldDB" id="A0A0G1BPB0"/>
<accession>A0A0G1BPB0</accession>
<reference evidence="2 3" key="1">
    <citation type="journal article" date="2015" name="Nature">
        <title>rRNA introns, odd ribosomes, and small enigmatic genomes across a large radiation of phyla.</title>
        <authorList>
            <person name="Brown C.T."/>
            <person name="Hug L.A."/>
            <person name="Thomas B.C."/>
            <person name="Sharon I."/>
            <person name="Castelle C.J."/>
            <person name="Singh A."/>
            <person name="Wilkins M.J."/>
            <person name="Williams K.H."/>
            <person name="Banfield J.F."/>
        </authorList>
    </citation>
    <scope>NUCLEOTIDE SEQUENCE [LARGE SCALE GENOMIC DNA]</scope>
</reference>
<evidence type="ECO:0000256" key="1">
    <source>
        <dbReference type="SAM" id="Phobius"/>
    </source>
</evidence>
<evidence type="ECO:0000313" key="2">
    <source>
        <dbReference type="EMBL" id="KKS48091.1"/>
    </source>
</evidence>
<keyword evidence="1" id="KW-0472">Membrane</keyword>
<comment type="caution">
    <text evidence="2">The sequence shown here is derived from an EMBL/GenBank/DDBJ whole genome shotgun (WGS) entry which is preliminary data.</text>
</comment>
<dbReference type="STRING" id="1618756.UV12_C0003G0050"/>
<feature type="transmembrane region" description="Helical" evidence="1">
    <location>
        <begin position="6"/>
        <end position="26"/>
    </location>
</feature>